<dbReference type="GO" id="GO:0004190">
    <property type="term" value="F:aspartic-type endopeptidase activity"/>
    <property type="evidence" value="ECO:0007669"/>
    <property type="project" value="UniProtKB-KW"/>
</dbReference>
<evidence type="ECO:0000259" key="14">
    <source>
        <dbReference type="PROSITE" id="PS51767"/>
    </source>
</evidence>
<dbReference type="InParanoid" id="A8PWY4"/>
<evidence type="ECO:0000256" key="2">
    <source>
        <dbReference type="ARBA" id="ARBA00007447"/>
    </source>
</evidence>
<dbReference type="PRINTS" id="PR00792">
    <property type="entry name" value="PEPSIN"/>
</dbReference>
<dbReference type="Proteomes" id="UP000008837">
    <property type="component" value="Unassembled WGS sequence"/>
</dbReference>
<evidence type="ECO:0000256" key="7">
    <source>
        <dbReference type="ARBA" id="ARBA00023136"/>
    </source>
</evidence>
<dbReference type="VEuPathDB" id="FungiDB:MGL_1260"/>
<keyword evidence="8" id="KW-0325">Glycoprotein</keyword>
<name>A8PWY4_MALGO</name>
<dbReference type="InterPro" id="IPR001969">
    <property type="entry name" value="Aspartic_peptidase_AS"/>
</dbReference>
<dbReference type="GeneID" id="5856297"/>
<feature type="region of interest" description="Disordered" evidence="12">
    <location>
        <begin position="113"/>
        <end position="175"/>
    </location>
</feature>
<evidence type="ECO:0000256" key="4">
    <source>
        <dbReference type="ARBA" id="ARBA00022670"/>
    </source>
</evidence>
<evidence type="ECO:0000256" key="13">
    <source>
        <dbReference type="SAM" id="SignalP"/>
    </source>
</evidence>
<dbReference type="Gene3D" id="2.40.70.10">
    <property type="entry name" value="Acid Proteases"/>
    <property type="match status" value="2"/>
</dbReference>
<accession>A8PWY4</accession>
<dbReference type="PROSITE" id="PS00141">
    <property type="entry name" value="ASP_PROTEASE"/>
    <property type="match status" value="2"/>
</dbReference>
<keyword evidence="9" id="KW-0449">Lipoprotein</keyword>
<dbReference type="InterPro" id="IPR021109">
    <property type="entry name" value="Peptidase_aspartic_dom_sf"/>
</dbReference>
<dbReference type="OMA" id="AASNTWV"/>
<keyword evidence="13" id="KW-0732">Signal</keyword>
<dbReference type="PANTHER" id="PTHR47966:SF75">
    <property type="entry name" value="ENDOPEPTIDASE (CTSD), PUTATIVE (AFU_ORTHOLOGUE AFUA_4G07040)-RELATED"/>
    <property type="match status" value="1"/>
</dbReference>
<evidence type="ECO:0000256" key="9">
    <source>
        <dbReference type="ARBA" id="ARBA00023288"/>
    </source>
</evidence>
<keyword evidence="6 11" id="KW-0378">Hydrolase</keyword>
<feature type="domain" description="Peptidase A1" evidence="14">
    <location>
        <begin position="211"/>
        <end position="526"/>
    </location>
</feature>
<feature type="chain" id="PRO_5002725021" description="Peptidase A1 domain-containing protein" evidence="13">
    <location>
        <begin position="27"/>
        <end position="530"/>
    </location>
</feature>
<dbReference type="CDD" id="cd05471">
    <property type="entry name" value="pepsin_like"/>
    <property type="match status" value="1"/>
</dbReference>
<organism evidence="15 16">
    <name type="scientific">Malassezia globosa (strain ATCC MYA-4612 / CBS 7966)</name>
    <name type="common">Dandruff-associated fungus</name>
    <dbReference type="NCBI Taxonomy" id="425265"/>
    <lineage>
        <taxon>Eukaryota</taxon>
        <taxon>Fungi</taxon>
        <taxon>Dikarya</taxon>
        <taxon>Basidiomycota</taxon>
        <taxon>Ustilaginomycotina</taxon>
        <taxon>Malasseziomycetes</taxon>
        <taxon>Malasseziales</taxon>
        <taxon>Malasseziaceae</taxon>
        <taxon>Malassezia</taxon>
    </lineage>
</organism>
<comment type="caution">
    <text evidence="15">The sequence shown here is derived from an EMBL/GenBank/DDBJ whole genome shotgun (WGS) entry which is preliminary data.</text>
</comment>
<feature type="active site" evidence="10">
    <location>
        <position position="416"/>
    </location>
</feature>
<keyword evidence="4 11" id="KW-0645">Protease</keyword>
<feature type="signal peptide" evidence="13">
    <location>
        <begin position="1"/>
        <end position="26"/>
    </location>
</feature>
<keyword evidence="16" id="KW-1185">Reference proteome</keyword>
<dbReference type="FunFam" id="2.40.70.10:FF:000060">
    <property type="entry name" value="Aspartic-type endopeptidase ctsD"/>
    <property type="match status" value="1"/>
</dbReference>
<feature type="active site" evidence="10">
    <location>
        <position position="229"/>
    </location>
</feature>
<dbReference type="PROSITE" id="PS51767">
    <property type="entry name" value="PEPTIDASE_A1"/>
    <property type="match status" value="1"/>
</dbReference>
<comment type="similarity">
    <text evidence="2 11">Belongs to the peptidase A1 family.</text>
</comment>
<dbReference type="GO" id="GO:0006508">
    <property type="term" value="P:proteolysis"/>
    <property type="evidence" value="ECO:0007669"/>
    <property type="project" value="UniProtKB-KW"/>
</dbReference>
<evidence type="ECO:0000256" key="10">
    <source>
        <dbReference type="PIRSR" id="PIRSR601461-1"/>
    </source>
</evidence>
<dbReference type="Pfam" id="PF00026">
    <property type="entry name" value="Asp"/>
    <property type="match status" value="1"/>
</dbReference>
<dbReference type="AlphaFoldDB" id="A8PWY4"/>
<feature type="compositionally biased region" description="Basic and acidic residues" evidence="12">
    <location>
        <begin position="161"/>
        <end position="173"/>
    </location>
</feature>
<gene>
    <name evidence="15" type="ORF">MGL_1260</name>
</gene>
<keyword evidence="3" id="KW-1003">Cell membrane</keyword>
<evidence type="ECO:0000313" key="15">
    <source>
        <dbReference type="EMBL" id="EDP44778.1"/>
    </source>
</evidence>
<evidence type="ECO:0000256" key="5">
    <source>
        <dbReference type="ARBA" id="ARBA00022750"/>
    </source>
</evidence>
<protein>
    <recommendedName>
        <fullName evidence="14">Peptidase A1 domain-containing protein</fullName>
    </recommendedName>
</protein>
<dbReference type="OrthoDB" id="2747330at2759"/>
<evidence type="ECO:0000256" key="6">
    <source>
        <dbReference type="ARBA" id="ARBA00022801"/>
    </source>
</evidence>
<reference evidence="15 16" key="1">
    <citation type="journal article" date="2007" name="Proc. Natl. Acad. Sci. U.S.A.">
        <title>Dandruff-associated Malassezia genomes reveal convergent and divergent virulence traits shared with plant and human fungal pathogens.</title>
        <authorList>
            <person name="Xu J."/>
            <person name="Saunders C.W."/>
            <person name="Hu P."/>
            <person name="Grant R.A."/>
            <person name="Boekhout T."/>
            <person name="Kuramae E.E."/>
            <person name="Kronstad J.W."/>
            <person name="Deangelis Y.M."/>
            <person name="Reeder N.L."/>
            <person name="Johnstone K.R."/>
            <person name="Leland M."/>
            <person name="Fieno A.M."/>
            <person name="Begley W.M."/>
            <person name="Sun Y."/>
            <person name="Lacey M.P."/>
            <person name="Chaudhary T."/>
            <person name="Keough T."/>
            <person name="Chu L."/>
            <person name="Sears R."/>
            <person name="Yuan B."/>
            <person name="Dawson T.L.Jr."/>
        </authorList>
    </citation>
    <scope>NUCLEOTIDE SEQUENCE [LARGE SCALE GENOMIC DNA]</scope>
    <source>
        <strain evidence="16">ATCC MYA-4612 / CBS 7966</strain>
    </source>
</reference>
<evidence type="ECO:0000256" key="12">
    <source>
        <dbReference type="SAM" id="MobiDB-lite"/>
    </source>
</evidence>
<dbReference type="InterPro" id="IPR034164">
    <property type="entry name" value="Pepsin-like_dom"/>
</dbReference>
<dbReference type="SUPFAM" id="SSF50630">
    <property type="entry name" value="Acid proteases"/>
    <property type="match status" value="1"/>
</dbReference>
<dbReference type="KEGG" id="mgl:MGL_1260"/>
<dbReference type="RefSeq" id="XP_001731992.1">
    <property type="nucleotide sequence ID" value="XM_001731940.1"/>
</dbReference>
<evidence type="ECO:0000256" key="11">
    <source>
        <dbReference type="RuleBase" id="RU000454"/>
    </source>
</evidence>
<evidence type="ECO:0000313" key="16">
    <source>
        <dbReference type="Proteomes" id="UP000008837"/>
    </source>
</evidence>
<dbReference type="FunCoup" id="A8PWY4">
    <property type="interactions" value="25"/>
</dbReference>
<proteinExistence type="inferred from homology"/>
<dbReference type="PANTHER" id="PTHR47966">
    <property type="entry name" value="BETA-SITE APP-CLEAVING ENZYME, ISOFORM A-RELATED"/>
    <property type="match status" value="1"/>
</dbReference>
<evidence type="ECO:0000256" key="1">
    <source>
        <dbReference type="ARBA" id="ARBA00004236"/>
    </source>
</evidence>
<keyword evidence="5 11" id="KW-0064">Aspartyl protease</keyword>
<dbReference type="InterPro" id="IPR033121">
    <property type="entry name" value="PEPTIDASE_A1"/>
</dbReference>
<dbReference type="GO" id="GO:0005886">
    <property type="term" value="C:plasma membrane"/>
    <property type="evidence" value="ECO:0007669"/>
    <property type="project" value="UniProtKB-SubCell"/>
</dbReference>
<dbReference type="EMBL" id="AAYY01000003">
    <property type="protein sequence ID" value="EDP44778.1"/>
    <property type="molecule type" value="Genomic_DNA"/>
</dbReference>
<dbReference type="InterPro" id="IPR001461">
    <property type="entry name" value="Aspartic_peptidase_A1"/>
</dbReference>
<comment type="subcellular location">
    <subcellularLocation>
        <location evidence="1">Cell membrane</location>
    </subcellularLocation>
</comment>
<evidence type="ECO:0000256" key="3">
    <source>
        <dbReference type="ARBA" id="ARBA00022475"/>
    </source>
</evidence>
<keyword evidence="7" id="KW-0472">Membrane</keyword>
<sequence>MLFRLTRPGTFSFFVGISVLLHVILNDLTGSSSVAPLFANAVPMSSDNSTDTKSNGMVHLLLSSNFEEEGEQFVHPWIKLQQHINRSKRRLAKFQGTSAPSDDELQASIERRKSSVNNEAQGPSHAMLEFRPPRIKSRPQSQTFEDSKPKRRHSRYGTTEKSVKPDLVPRDDDGYSSMEAKMQKSYSVTNAPGASARNSEGLAIEANDVGYFVEVQIGSSDTKFKMLVDSGSSDTWVTGTSCNECGSSDRQKLGKSVSQSLKTTNDKYKISYGTGSVSVALATDSFQIAGLSLDSYTFGIASSESDDFGADKIPFDGLLGLGGKSLSITGKPTIVDALAQGNKIDKPIVGVRLGRAAEGSSGNKGQITFGGVDQSQIDGSLNQLDNQSKDGYWAVSLDSVSIDSDQVSGGSTAVLDTGTSLIVAPKSAADKIHDAIPGAKSDGQGGYTIPCTTSKTLSFTFSGNTYSMDARDLLFAPKDPNNLKGTCISAVSTGSTMDGADWLLGAAFLKNVYFATNSDANSIGLGKLKQ</sequence>
<evidence type="ECO:0000256" key="8">
    <source>
        <dbReference type="ARBA" id="ARBA00023180"/>
    </source>
</evidence>